<evidence type="ECO:0000256" key="1">
    <source>
        <dbReference type="SAM" id="Phobius"/>
    </source>
</evidence>
<dbReference type="Proteomes" id="UP001314170">
    <property type="component" value="Unassembled WGS sequence"/>
</dbReference>
<gene>
    <name evidence="2" type="ORF">DCAF_LOCUS22974</name>
</gene>
<organism evidence="2 3">
    <name type="scientific">Dovyalis caffra</name>
    <dbReference type="NCBI Taxonomy" id="77055"/>
    <lineage>
        <taxon>Eukaryota</taxon>
        <taxon>Viridiplantae</taxon>
        <taxon>Streptophyta</taxon>
        <taxon>Embryophyta</taxon>
        <taxon>Tracheophyta</taxon>
        <taxon>Spermatophyta</taxon>
        <taxon>Magnoliopsida</taxon>
        <taxon>eudicotyledons</taxon>
        <taxon>Gunneridae</taxon>
        <taxon>Pentapetalae</taxon>
        <taxon>rosids</taxon>
        <taxon>fabids</taxon>
        <taxon>Malpighiales</taxon>
        <taxon>Salicaceae</taxon>
        <taxon>Flacourtieae</taxon>
        <taxon>Dovyalis</taxon>
    </lineage>
</organism>
<sequence>MSGKAERTFALVEPTNFLTMSIINGIINMLRSPKTYHPLVGNPSSMSKGLDVKKWKEKSPMELRICGVKKKERKEYILIPMPGSVSLMIFFGSGAMEVRLVGQVR</sequence>
<evidence type="ECO:0000313" key="2">
    <source>
        <dbReference type="EMBL" id="CAK7350246.1"/>
    </source>
</evidence>
<dbReference type="AlphaFoldDB" id="A0AAV1SFM6"/>
<reference evidence="2 3" key="1">
    <citation type="submission" date="2024-01" db="EMBL/GenBank/DDBJ databases">
        <authorList>
            <person name="Waweru B."/>
        </authorList>
    </citation>
    <scope>NUCLEOTIDE SEQUENCE [LARGE SCALE GENOMIC DNA]</scope>
</reference>
<protein>
    <submittedName>
        <fullName evidence="2">Uncharacterized protein</fullName>
    </submittedName>
</protein>
<keyword evidence="1" id="KW-1133">Transmembrane helix</keyword>
<keyword evidence="1" id="KW-0472">Membrane</keyword>
<keyword evidence="3" id="KW-1185">Reference proteome</keyword>
<name>A0AAV1SFM6_9ROSI</name>
<proteinExistence type="predicted"/>
<evidence type="ECO:0000313" key="3">
    <source>
        <dbReference type="Proteomes" id="UP001314170"/>
    </source>
</evidence>
<feature type="transmembrane region" description="Helical" evidence="1">
    <location>
        <begin position="76"/>
        <end position="96"/>
    </location>
</feature>
<comment type="caution">
    <text evidence="2">The sequence shown here is derived from an EMBL/GenBank/DDBJ whole genome shotgun (WGS) entry which is preliminary data.</text>
</comment>
<dbReference type="EMBL" id="CAWUPB010001184">
    <property type="protein sequence ID" value="CAK7350246.1"/>
    <property type="molecule type" value="Genomic_DNA"/>
</dbReference>
<keyword evidence="1" id="KW-0812">Transmembrane</keyword>
<accession>A0AAV1SFM6</accession>